<evidence type="ECO:0000313" key="1">
    <source>
        <dbReference type="EMBL" id="KJV86043.1"/>
    </source>
</evidence>
<protein>
    <submittedName>
        <fullName evidence="1">Uncharacterized protein</fullName>
    </submittedName>
</protein>
<comment type="caution">
    <text evidence="1">The sequence shown here is derived from an EMBL/GenBank/DDBJ whole genome shotgun (WGS) entry which is preliminary data.</text>
</comment>
<gene>
    <name evidence="1" type="ORF">APHCRT_0768</name>
</gene>
<dbReference type="Proteomes" id="UP000033722">
    <property type="component" value="Unassembled WGS sequence"/>
</dbReference>
<name>A0A0F3Q0M8_ANAPH</name>
<organism evidence="1 2">
    <name type="scientific">Anaplasma phagocytophilum str. CRT53-1</name>
    <dbReference type="NCBI Taxonomy" id="1359157"/>
    <lineage>
        <taxon>Bacteria</taxon>
        <taxon>Pseudomonadati</taxon>
        <taxon>Pseudomonadota</taxon>
        <taxon>Alphaproteobacteria</taxon>
        <taxon>Rickettsiales</taxon>
        <taxon>Anaplasmataceae</taxon>
        <taxon>Anaplasma</taxon>
        <taxon>phagocytophilum group</taxon>
    </lineage>
</organism>
<dbReference type="AlphaFoldDB" id="A0A0F3Q0M8"/>
<reference evidence="1 2" key="1">
    <citation type="submission" date="2015-01" db="EMBL/GenBank/DDBJ databases">
        <title>Genome Sequencing of Rickettsiales.</title>
        <authorList>
            <person name="Daugherty S.C."/>
            <person name="Su Q."/>
            <person name="Abolude K."/>
            <person name="Beier-Sexton M."/>
            <person name="Carlyon J.A."/>
            <person name="Carter R."/>
            <person name="Day N.P."/>
            <person name="Dumler S.J."/>
            <person name="Dyachenko V."/>
            <person name="Godinez A."/>
            <person name="Kurtti T.J."/>
            <person name="Lichay M."/>
            <person name="Mullins K.E."/>
            <person name="Ott S."/>
            <person name="Pappas-Brown V."/>
            <person name="Paris D.H."/>
            <person name="Patel P."/>
            <person name="Richards A.L."/>
            <person name="Sadzewicz L."/>
            <person name="Sears K."/>
            <person name="Seidman D."/>
            <person name="Sengamalay N."/>
            <person name="Stenos J."/>
            <person name="Tallon L.J."/>
            <person name="Vincent G."/>
            <person name="Fraser C.M."/>
            <person name="Munderloh U."/>
            <person name="Dunning-Hotopp J.C."/>
        </authorList>
    </citation>
    <scope>NUCLEOTIDE SEQUENCE [LARGE SCALE GENOMIC DNA]</scope>
    <source>
        <strain evidence="1 2">CRT53-1</strain>
    </source>
</reference>
<accession>A0A0F3Q0M8</accession>
<dbReference type="EMBL" id="LAOD01000016">
    <property type="protein sequence ID" value="KJV86043.1"/>
    <property type="molecule type" value="Genomic_DNA"/>
</dbReference>
<evidence type="ECO:0000313" key="2">
    <source>
        <dbReference type="Proteomes" id="UP000033722"/>
    </source>
</evidence>
<proteinExistence type="predicted"/>
<dbReference type="PATRIC" id="fig|1359157.3.peg.473"/>
<sequence>MCLDLRLNTEDVLRIAASDLREYYCGQYVVALRTYCSGISPILTFQRFACI</sequence>